<accession>A0A3B6EDV8</accession>
<feature type="transmembrane region" description="Helical" evidence="8">
    <location>
        <begin position="82"/>
        <end position="104"/>
    </location>
</feature>
<dbReference type="Gramene" id="TraesNOR3A03G01392980.1">
    <property type="protein sequence ID" value="TraesNOR3A03G01392980.1"/>
    <property type="gene ID" value="TraesNOR3A03G01392980"/>
</dbReference>
<dbReference type="InterPro" id="IPR052222">
    <property type="entry name" value="DESIGUAL"/>
</dbReference>
<evidence type="ECO:0000256" key="8">
    <source>
        <dbReference type="SAM" id="Phobius"/>
    </source>
</evidence>
<comment type="similarity">
    <text evidence="6">Belongs to the DESIGUAL family.</text>
</comment>
<dbReference type="OrthoDB" id="1861835at2759"/>
<dbReference type="Gramene" id="TraesCAD_scaffold_036828_01G000300.1">
    <property type="protein sequence ID" value="TraesCAD_scaffold_036828_01G000300.1"/>
    <property type="gene ID" value="TraesCAD_scaffold_036828_01G000300"/>
</dbReference>
<evidence type="ECO:0000256" key="7">
    <source>
        <dbReference type="SAM" id="MobiDB-lite"/>
    </source>
</evidence>
<dbReference type="Gramene" id="TraesWEE_scaffold_026590_01G000300.1">
    <property type="protein sequence ID" value="TraesWEE_scaffold_026590_01G000300.1"/>
    <property type="gene ID" value="TraesWEE_scaffold_026590_01G000300"/>
</dbReference>
<dbReference type="GO" id="GO:0012505">
    <property type="term" value="C:endomembrane system"/>
    <property type="evidence" value="ECO:0007669"/>
    <property type="project" value="UniProtKB-SubCell"/>
</dbReference>
<keyword evidence="5 8" id="KW-0472">Membrane</keyword>
<evidence type="ECO:0000256" key="3">
    <source>
        <dbReference type="ARBA" id="ARBA00022729"/>
    </source>
</evidence>
<keyword evidence="2 8" id="KW-0812">Transmembrane</keyword>
<dbReference type="GeneID" id="123060951"/>
<dbReference type="EnsemblPlants" id="TraesCS3A02G172100.1">
    <property type="protein sequence ID" value="TraesCS3A02G172100.1"/>
    <property type="gene ID" value="TraesCS3A02G172100"/>
</dbReference>
<dbReference type="Gramene" id="TraesJAG3A03G01381740.1">
    <property type="protein sequence ID" value="TraesJAG3A03G01381740.1"/>
    <property type="gene ID" value="TraesJAG3A03G01381740"/>
</dbReference>
<keyword evidence="10" id="KW-1185">Reference proteome</keyword>
<dbReference type="Gramene" id="TraesLAC3A03G01316490.1">
    <property type="protein sequence ID" value="TraesLAC3A03G01316490.1"/>
    <property type="gene ID" value="TraesLAC3A03G01316490"/>
</dbReference>
<dbReference type="Gramene" id="TraesCLE_scaffold_042236_01G000300.1">
    <property type="protein sequence ID" value="TraesCLE_scaffold_042236_01G000300.1"/>
    <property type="gene ID" value="TraesCLE_scaffold_042236_01G000300"/>
</dbReference>
<dbReference type="Gramene" id="TraesJUL3A03G01384550.1">
    <property type="protein sequence ID" value="TraesJUL3A03G01384550.1"/>
    <property type="gene ID" value="TraesJUL3A03G01384550"/>
</dbReference>
<feature type="transmembrane region" description="Helical" evidence="8">
    <location>
        <begin position="183"/>
        <end position="206"/>
    </location>
</feature>
<dbReference type="InterPro" id="IPR009606">
    <property type="entry name" value="DEAL/Modifying_wall_lignin1/2"/>
</dbReference>
<dbReference type="Gramene" id="TraesPARA_EIv1.0_0809470.1">
    <property type="protein sequence ID" value="TraesPARA_EIv1.0_0809470.1.CDS"/>
    <property type="gene ID" value="TraesPARA_EIv1.0_0809470"/>
</dbReference>
<dbReference type="Gramene" id="TraesROB_scaffold_023571_01G000200.1">
    <property type="protein sequence ID" value="TraesROB_scaffold_023571_01G000200.1"/>
    <property type="gene ID" value="TraesROB_scaffold_023571_01G000200"/>
</dbReference>
<reference evidence="9" key="1">
    <citation type="submission" date="2018-08" db="EMBL/GenBank/DDBJ databases">
        <authorList>
            <person name="Rossello M."/>
        </authorList>
    </citation>
    <scope>NUCLEOTIDE SEQUENCE [LARGE SCALE GENOMIC DNA]</scope>
    <source>
        <strain evidence="9">cv. Chinese Spring</strain>
    </source>
</reference>
<keyword evidence="3" id="KW-0732">Signal</keyword>
<evidence type="ECO:0000313" key="9">
    <source>
        <dbReference type="EnsemblPlants" id="TraesCS3A02G172100.1"/>
    </source>
</evidence>
<feature type="transmembrane region" description="Helical" evidence="8">
    <location>
        <begin position="134"/>
        <end position="162"/>
    </location>
</feature>
<evidence type="ECO:0000313" key="10">
    <source>
        <dbReference type="Proteomes" id="UP000019116"/>
    </source>
</evidence>
<dbReference type="Gramene" id="TraesCS3A03G0407400.1">
    <property type="protein sequence ID" value="TraesCS3A03G0407400.1.CDS"/>
    <property type="gene ID" value="TraesCS3A03G0407400"/>
</dbReference>
<reference evidence="9" key="2">
    <citation type="submission" date="2018-10" db="UniProtKB">
        <authorList>
            <consortium name="EnsemblPlants"/>
        </authorList>
    </citation>
    <scope>IDENTIFICATION</scope>
</reference>
<comment type="subcellular location">
    <subcellularLocation>
        <location evidence="1">Endomembrane system</location>
        <topology evidence="1">Multi-pass membrane protein</topology>
    </subcellularLocation>
</comment>
<evidence type="ECO:0000256" key="1">
    <source>
        <dbReference type="ARBA" id="ARBA00004127"/>
    </source>
</evidence>
<dbReference type="PANTHER" id="PTHR31769">
    <property type="entry name" value="OS07G0462200 PROTEIN-RELATED"/>
    <property type="match status" value="1"/>
</dbReference>
<sequence length="287" mass="30587">MRPAVTHDDLSLRKAQERRAGRSGSQIAVALVALSVLCGLVSFILCLAAEGSRSEVSNYLMTVAGSGAQVELCFYNGSGRSALAFSIGAFLLLAVAMFAVHAYMLLAVASPDSAAAGLAVAEDHPRVSSATNTLTWQTCCLFFVTWICFGLAEVLLMIGIGVESGHVSDWRRPRQVCHRVRPGMFAAAGILGLITVVVGFVVYVTAVHTQKLLRQHGGGHYPPHPGSAPYPSVQQHHLQPPVSYPPYPAPHPHPHPAPNAPEITAAACQVQSSNAWCITKDKEYTDV</sequence>
<dbReference type="Gramene" id="TraesSTA3A03G01363900.1">
    <property type="protein sequence ID" value="TraesSTA3A03G01363900.1"/>
    <property type="gene ID" value="TraesSTA3A03G01363900"/>
</dbReference>
<protein>
    <submittedName>
        <fullName evidence="9">Uncharacterized protein</fullName>
    </submittedName>
</protein>
<dbReference type="Gramene" id="TraesLDM3A03G01374040.1">
    <property type="protein sequence ID" value="TraesLDM3A03G01374040.1"/>
    <property type="gene ID" value="TraesLDM3A03G01374040"/>
</dbReference>
<evidence type="ECO:0000256" key="5">
    <source>
        <dbReference type="ARBA" id="ARBA00023136"/>
    </source>
</evidence>
<dbReference type="RefSeq" id="XP_044339748.1">
    <property type="nucleotide sequence ID" value="XM_044483813.1"/>
</dbReference>
<dbReference type="Gramene" id="TraesCS3A02G172100.1">
    <property type="protein sequence ID" value="TraesCS3A02G172100.1"/>
    <property type="gene ID" value="TraesCS3A02G172100"/>
</dbReference>
<feature type="region of interest" description="Disordered" evidence="7">
    <location>
        <begin position="215"/>
        <end position="261"/>
    </location>
</feature>
<evidence type="ECO:0000256" key="2">
    <source>
        <dbReference type="ARBA" id="ARBA00022692"/>
    </source>
</evidence>
<dbReference type="Proteomes" id="UP000019116">
    <property type="component" value="Chromosome 3A"/>
</dbReference>
<organism evidence="9">
    <name type="scientific">Triticum aestivum</name>
    <name type="common">Wheat</name>
    <dbReference type="NCBI Taxonomy" id="4565"/>
    <lineage>
        <taxon>Eukaryota</taxon>
        <taxon>Viridiplantae</taxon>
        <taxon>Streptophyta</taxon>
        <taxon>Embryophyta</taxon>
        <taxon>Tracheophyta</taxon>
        <taxon>Spermatophyta</taxon>
        <taxon>Magnoliopsida</taxon>
        <taxon>Liliopsida</taxon>
        <taxon>Poales</taxon>
        <taxon>Poaceae</taxon>
        <taxon>BOP clade</taxon>
        <taxon>Pooideae</taxon>
        <taxon>Triticodae</taxon>
        <taxon>Triticeae</taxon>
        <taxon>Triticinae</taxon>
        <taxon>Triticum</taxon>
    </lineage>
</organism>
<dbReference type="Gramene" id="TraesMAC3A03G01370860.1">
    <property type="protein sequence ID" value="TraesMAC3A03G01370860.1"/>
    <property type="gene ID" value="TraesMAC3A03G01370860"/>
</dbReference>
<evidence type="ECO:0000256" key="4">
    <source>
        <dbReference type="ARBA" id="ARBA00022989"/>
    </source>
</evidence>
<dbReference type="AlphaFoldDB" id="A0A3B6EDV8"/>
<dbReference type="Gramene" id="TraesARI3A03G01392710.1">
    <property type="protein sequence ID" value="TraesARI3A03G01392710.1"/>
    <property type="gene ID" value="TraesARI3A03G01392710"/>
</dbReference>
<feature type="transmembrane region" description="Helical" evidence="8">
    <location>
        <begin position="27"/>
        <end position="50"/>
    </location>
</feature>
<keyword evidence="4 8" id="KW-1133">Transmembrane helix</keyword>
<dbReference type="Pfam" id="PF06749">
    <property type="entry name" value="DUF1218"/>
    <property type="match status" value="1"/>
</dbReference>
<feature type="compositionally biased region" description="Pro residues" evidence="7">
    <location>
        <begin position="242"/>
        <end position="259"/>
    </location>
</feature>
<dbReference type="OMA" id="SKPRESC"/>
<gene>
    <name evidence="9" type="primary">LOC123060951</name>
</gene>
<proteinExistence type="inferred from homology"/>
<evidence type="ECO:0000256" key="6">
    <source>
        <dbReference type="ARBA" id="ARBA00029467"/>
    </source>
</evidence>
<name>A0A3B6EDV8_WHEAT</name>